<dbReference type="Proteomes" id="UP000682733">
    <property type="component" value="Unassembled WGS sequence"/>
</dbReference>
<feature type="domain" description="Endonuclease/exonuclease/phosphatase" evidence="2">
    <location>
        <begin position="156"/>
        <end position="256"/>
    </location>
</feature>
<evidence type="ECO:0000313" key="5">
    <source>
        <dbReference type="Proteomes" id="UP000677228"/>
    </source>
</evidence>
<gene>
    <name evidence="3" type="ORF">OVA965_LOCUS29578</name>
    <name evidence="4" type="ORF">TMI583_LOCUS30353</name>
</gene>
<name>A0A8S2EVM0_9BILA</name>
<accession>A0A8S2EVM0</accession>
<reference evidence="3" key="1">
    <citation type="submission" date="2021-02" db="EMBL/GenBank/DDBJ databases">
        <authorList>
            <person name="Nowell W R."/>
        </authorList>
    </citation>
    <scope>NUCLEOTIDE SEQUENCE</scope>
</reference>
<dbReference type="AlphaFoldDB" id="A0A8S2EVM0"/>
<comment type="caution">
    <text evidence="3">The sequence shown here is derived from an EMBL/GenBank/DDBJ whole genome shotgun (WGS) entry which is preliminary data.</text>
</comment>
<dbReference type="Pfam" id="PF14529">
    <property type="entry name" value="Exo_endo_phos_2"/>
    <property type="match status" value="1"/>
</dbReference>
<feature type="region of interest" description="Disordered" evidence="1">
    <location>
        <begin position="42"/>
        <end position="85"/>
    </location>
</feature>
<proteinExistence type="predicted"/>
<evidence type="ECO:0000256" key="1">
    <source>
        <dbReference type="SAM" id="MobiDB-lite"/>
    </source>
</evidence>
<evidence type="ECO:0000313" key="4">
    <source>
        <dbReference type="EMBL" id="CAF4134643.1"/>
    </source>
</evidence>
<protein>
    <recommendedName>
        <fullName evidence="2">Endonuclease/exonuclease/phosphatase domain-containing protein</fullName>
    </recommendedName>
</protein>
<dbReference type="InterPro" id="IPR036691">
    <property type="entry name" value="Endo/exonu/phosph_ase_sf"/>
</dbReference>
<dbReference type="Proteomes" id="UP000677228">
    <property type="component" value="Unassembled WGS sequence"/>
</dbReference>
<dbReference type="EMBL" id="CAJOBA010042515">
    <property type="protein sequence ID" value="CAF4134643.1"/>
    <property type="molecule type" value="Genomic_DNA"/>
</dbReference>
<dbReference type="EMBL" id="CAJNOK010020908">
    <property type="protein sequence ID" value="CAF1324085.1"/>
    <property type="molecule type" value="Genomic_DNA"/>
</dbReference>
<dbReference type="GO" id="GO:0003824">
    <property type="term" value="F:catalytic activity"/>
    <property type="evidence" value="ECO:0007669"/>
    <property type="project" value="InterPro"/>
</dbReference>
<organism evidence="3 5">
    <name type="scientific">Didymodactylos carnosus</name>
    <dbReference type="NCBI Taxonomy" id="1234261"/>
    <lineage>
        <taxon>Eukaryota</taxon>
        <taxon>Metazoa</taxon>
        <taxon>Spiralia</taxon>
        <taxon>Gnathifera</taxon>
        <taxon>Rotifera</taxon>
        <taxon>Eurotatoria</taxon>
        <taxon>Bdelloidea</taxon>
        <taxon>Philodinida</taxon>
        <taxon>Philodinidae</taxon>
        <taxon>Didymodactylos</taxon>
    </lineage>
</organism>
<evidence type="ECO:0000259" key="2">
    <source>
        <dbReference type="Pfam" id="PF14529"/>
    </source>
</evidence>
<evidence type="ECO:0000313" key="3">
    <source>
        <dbReference type="EMBL" id="CAF1324085.1"/>
    </source>
</evidence>
<dbReference type="SUPFAM" id="SSF56219">
    <property type="entry name" value="DNase I-like"/>
    <property type="match status" value="1"/>
</dbReference>
<sequence>MLVKIENCVERFTIKTSKISRKKQLKQITGCLTIATETLPGLPAQPTRVTPSPPQPIESSTTPLAAAGERSSLPPPQSQASAQSSHVSAAEKYAAQFSYPPIRIHPSSRGLSLLVLSVPQHVSAEEVFYEVAVQYDSITNVQPLPVFHSPGLQLPEATIRDLTSSTPTIIAGDFNAKSPSWGCTSHNIKGRQMKQMCEDLGLQISQINGSTSKRSSSANVHIKGFQTVDGVVETDPQTILNELHAHYSAHFQLSNHKTLPETSIDIERALAEVTEKYLQEEAQVLKTTYQEALDTITRIHPERTIDPSGTSNMSIKQLPTSFSSIFTLFSSTFFLRLTRSGMLHFLLARLAVPDSLWLWLKDWLSHRTAFISFRHFHSFIFPVEWGLPQGSVLSAPIYIIYTSDMDEQVFYDVDDDHFYADDGSLVFFVPFGLRPPSDSQETSFI</sequence>
<dbReference type="Gene3D" id="3.60.10.10">
    <property type="entry name" value="Endonuclease/exonuclease/phosphatase"/>
    <property type="match status" value="1"/>
</dbReference>
<dbReference type="InterPro" id="IPR005135">
    <property type="entry name" value="Endo/exonuclease/phosphatase"/>
</dbReference>